<name>A0ABT9B870_9BACT</name>
<keyword evidence="10" id="KW-1185">Reference proteome</keyword>
<evidence type="ECO:0000313" key="10">
    <source>
        <dbReference type="Proteomes" id="UP001176429"/>
    </source>
</evidence>
<dbReference type="RefSeq" id="WP_305005784.1">
    <property type="nucleotide sequence ID" value="NZ_JAUQSY010000004.1"/>
</dbReference>
<evidence type="ECO:0000256" key="3">
    <source>
        <dbReference type="ARBA" id="ARBA00022729"/>
    </source>
</evidence>
<keyword evidence="5" id="KW-0998">Cell outer membrane</keyword>
<evidence type="ECO:0000256" key="2">
    <source>
        <dbReference type="ARBA" id="ARBA00006275"/>
    </source>
</evidence>
<comment type="similarity">
    <text evidence="2">Belongs to the SusD family.</text>
</comment>
<feature type="domain" description="SusD-like N-terminal" evidence="8">
    <location>
        <begin position="27"/>
        <end position="235"/>
    </location>
</feature>
<dbReference type="EMBL" id="JAUQSY010000004">
    <property type="protein sequence ID" value="MDO7874469.1"/>
    <property type="molecule type" value="Genomic_DNA"/>
</dbReference>
<reference evidence="9" key="1">
    <citation type="submission" date="2023-07" db="EMBL/GenBank/DDBJ databases">
        <authorList>
            <person name="Kim M.K."/>
        </authorList>
    </citation>
    <scope>NUCLEOTIDE SEQUENCE</scope>
    <source>
        <strain evidence="9">ASUV-10-1</strain>
    </source>
</reference>
<dbReference type="Pfam" id="PF14322">
    <property type="entry name" value="SusD-like_3"/>
    <property type="match status" value="1"/>
</dbReference>
<evidence type="ECO:0000256" key="1">
    <source>
        <dbReference type="ARBA" id="ARBA00004442"/>
    </source>
</evidence>
<accession>A0ABT9B870</accession>
<sequence>MKKLTLRIGLAATVLAGMAAGLTSCKDYLNVTPDSYYTGETVFSDVTGATSALIGVYDMLSGDRIYGQTVSMFLPNDADDFISSRSDGPDLVAARRQIARYIVAPTNVETNNTWISLYQGVERANICIDNIPKMAGYNQADSAALRRLHGEALTLRAQFYYELVRNWGDVPAQFQASVAGQNFNLPHADRYATYQRLLDDLLLAQRLLPWRSTAGTNNERITKGAAKALRARIALARAGYSANRENGQMQRGPDPQRDYAIARQECADLMARTGEHALNPSYLDLFKSINEQRRDVANEIIFEVAMGGSGLHLDSKLGYYNGPRHYNSRTYGNSSGAIIMAPSFFYAFDSTDTRRDVSLTPFSYGSSGTGANSPESDQQYGTTMIATTDGKFRRSWRATPLPGTLNYLGYNWPLIRYADVVLMFAEAENELNGPTDAAKEALYQIRTRAFRDRSRALASLATADLGSQPGFREAIMHERHIELSGEGIRKYDLIRWNKLSDNINDVKIRISNLRNGTGTYNGHDFANLPMKMYYRRVNGQVQWLYSFYKPSPDPAPTDPTIFSVNWRQSINDAYLTNLRPGGGGLAAEYLPGKGKELLPIPQATLDTDPALRQNFGY</sequence>
<dbReference type="Pfam" id="PF07980">
    <property type="entry name" value="SusD_RagB"/>
    <property type="match status" value="1"/>
</dbReference>
<evidence type="ECO:0000259" key="8">
    <source>
        <dbReference type="Pfam" id="PF14322"/>
    </source>
</evidence>
<evidence type="ECO:0000259" key="7">
    <source>
        <dbReference type="Pfam" id="PF07980"/>
    </source>
</evidence>
<keyword evidence="4" id="KW-0472">Membrane</keyword>
<protein>
    <submittedName>
        <fullName evidence="9">RagB/SusD family nutrient uptake outer membrane protein</fullName>
    </submittedName>
</protein>
<organism evidence="9 10">
    <name type="scientific">Hymenobacter aranciens</name>
    <dbReference type="NCBI Taxonomy" id="3063996"/>
    <lineage>
        <taxon>Bacteria</taxon>
        <taxon>Pseudomonadati</taxon>
        <taxon>Bacteroidota</taxon>
        <taxon>Cytophagia</taxon>
        <taxon>Cytophagales</taxon>
        <taxon>Hymenobacteraceae</taxon>
        <taxon>Hymenobacter</taxon>
    </lineage>
</organism>
<evidence type="ECO:0000256" key="4">
    <source>
        <dbReference type="ARBA" id="ARBA00023136"/>
    </source>
</evidence>
<dbReference type="InterPro" id="IPR012944">
    <property type="entry name" value="SusD_RagB_dom"/>
</dbReference>
<evidence type="ECO:0000313" key="9">
    <source>
        <dbReference type="EMBL" id="MDO7874469.1"/>
    </source>
</evidence>
<evidence type="ECO:0000256" key="5">
    <source>
        <dbReference type="ARBA" id="ARBA00023237"/>
    </source>
</evidence>
<feature type="signal peptide" evidence="6">
    <location>
        <begin position="1"/>
        <end position="19"/>
    </location>
</feature>
<feature type="domain" description="RagB/SusD" evidence="7">
    <location>
        <begin position="364"/>
        <end position="617"/>
    </location>
</feature>
<feature type="chain" id="PRO_5047532272" evidence="6">
    <location>
        <begin position="20"/>
        <end position="617"/>
    </location>
</feature>
<dbReference type="SUPFAM" id="SSF48452">
    <property type="entry name" value="TPR-like"/>
    <property type="match status" value="1"/>
</dbReference>
<comment type="caution">
    <text evidence="9">The sequence shown here is derived from an EMBL/GenBank/DDBJ whole genome shotgun (WGS) entry which is preliminary data.</text>
</comment>
<comment type="subcellular location">
    <subcellularLocation>
        <location evidence="1">Cell outer membrane</location>
    </subcellularLocation>
</comment>
<evidence type="ECO:0000256" key="6">
    <source>
        <dbReference type="SAM" id="SignalP"/>
    </source>
</evidence>
<dbReference type="Proteomes" id="UP001176429">
    <property type="component" value="Unassembled WGS sequence"/>
</dbReference>
<dbReference type="InterPro" id="IPR033985">
    <property type="entry name" value="SusD-like_N"/>
</dbReference>
<gene>
    <name evidence="9" type="ORF">Q5H93_06975</name>
</gene>
<proteinExistence type="inferred from homology"/>
<dbReference type="Gene3D" id="1.25.40.390">
    <property type="match status" value="1"/>
</dbReference>
<dbReference type="InterPro" id="IPR011990">
    <property type="entry name" value="TPR-like_helical_dom_sf"/>
</dbReference>
<keyword evidence="3 6" id="KW-0732">Signal</keyword>
<dbReference type="PROSITE" id="PS51257">
    <property type="entry name" value="PROKAR_LIPOPROTEIN"/>
    <property type="match status" value="1"/>
</dbReference>